<dbReference type="EnsemblPlants" id="AUR62031760-RA">
    <property type="protein sequence ID" value="AUR62031760-RA:cds"/>
    <property type="gene ID" value="AUR62031760"/>
</dbReference>
<evidence type="ECO:0000256" key="1">
    <source>
        <dbReference type="ARBA" id="ARBA00009183"/>
    </source>
</evidence>
<feature type="region of interest" description="Disordered" evidence="6">
    <location>
        <begin position="606"/>
        <end position="634"/>
    </location>
</feature>
<feature type="compositionally biased region" description="Low complexity" evidence="6">
    <location>
        <begin position="623"/>
        <end position="634"/>
    </location>
</feature>
<accession>A0A803MLE8</accession>
<dbReference type="InterPro" id="IPR020946">
    <property type="entry name" value="Flavin_mOase-like"/>
</dbReference>
<reference evidence="7" key="1">
    <citation type="journal article" date="2017" name="Nature">
        <title>The genome of Chenopodium quinoa.</title>
        <authorList>
            <person name="Jarvis D.E."/>
            <person name="Ho Y.S."/>
            <person name="Lightfoot D.J."/>
            <person name="Schmoeckel S.M."/>
            <person name="Li B."/>
            <person name="Borm T.J.A."/>
            <person name="Ohyanagi H."/>
            <person name="Mineta K."/>
            <person name="Michell C.T."/>
            <person name="Saber N."/>
            <person name="Kharbatia N.M."/>
            <person name="Rupper R.R."/>
            <person name="Sharp A.R."/>
            <person name="Dally N."/>
            <person name="Boughton B.A."/>
            <person name="Woo Y.H."/>
            <person name="Gao G."/>
            <person name="Schijlen E.G.W.M."/>
            <person name="Guo X."/>
            <person name="Momin A.A."/>
            <person name="Negrao S."/>
            <person name="Al-Babili S."/>
            <person name="Gehring C."/>
            <person name="Roessner U."/>
            <person name="Jung C."/>
            <person name="Murphy K."/>
            <person name="Arold S.T."/>
            <person name="Gojobori T."/>
            <person name="van der Linden C.G."/>
            <person name="van Loo E.N."/>
            <person name="Jellen E.N."/>
            <person name="Maughan P.J."/>
            <person name="Tester M."/>
        </authorList>
    </citation>
    <scope>NUCLEOTIDE SEQUENCE [LARGE SCALE GENOMIC DNA]</scope>
    <source>
        <strain evidence="7">cv. PI 614886</strain>
    </source>
</reference>
<keyword evidence="3 5" id="KW-0274">FAD</keyword>
<comment type="cofactor">
    <cofactor evidence="5">
        <name>FAD</name>
        <dbReference type="ChEBI" id="CHEBI:57692"/>
    </cofactor>
</comment>
<sequence length="906" mass="101267">MMQKKVAIVGAGVSGLLACKYTLSKGHYPIVFEALDISGGVWAKTLERTKLQSPKPLYQFSDFPWPSSLNQLFPTCVQVLDYVNSYAKYFDLLRHIRFSTKVISISYEGPSNEELQSWTLWGGNGDPFGNGGKWLVATQNLYNLSTEVMEVDLVILCVGRFSGVPNVPKYPTNKGPEACESHVIHSMEYSALDYEAARNLVRGKQVTIVGFGKTAMDVAMECVIANGLDNPCTMIYRNVYWNVPDYFLWRSPLAYLYLNRFAEVWVRKPSDGFLIVLLALIFWSLKWAICKVVEGEVKRMHRLEKLGLVPERSLLEEMNACLISTVPQEFYDKVEEGSIVLQKCSRFHFCKEGILLSNNELEPPRLVNNDLVILATGFKGEQKLKHIFSSTKFQDYIMPPNINTLVPLYRECIHPRIPQLAIIGFSDSLANLYSSELKCRWLAELFGGKFKLPSIQDMEEDILTTENLIAKNSENRDSKTCIGALHICSSVSVPVRISVSLFLSFSLILCVTSKFLSEDEDVPSPSRSLRGSHRFVPNWSSFSSNCPSHPSIVVMKKKSLVRSMNRTKWGGPLKREVRKPVGSSSNLKCVGKLKPLATAKRKAKYDLEEYEEEDDDHEQSVNSSGDGDSDSSSGFMKVMMKEYLKRKDKKRKGKSGGANKKGIKTEGHRVLADGSVLRTHYENIGKVQQCEYYVFVLGDDEEDTQKIMRVFQQYGVGLKGETVSLNLAAEAMCPELEDGSLVELQSEVDEEDFMIAFLIVALGMIVFQSKFQKDGFRCGCGGSFVFLMVLDIAYGEYHPLVPRDDGELEMVQNRVDNNSITNFVTSMANQVFALLTPRLVSLVEGIVSSALGSGSKAGQTKNNEDMHTLSSAKGSQPRLSGSSNKGAKLLNAPKERTPPVEEDKES</sequence>
<reference evidence="7" key="2">
    <citation type="submission" date="2021-03" db="UniProtKB">
        <authorList>
            <consortium name="EnsemblPlants"/>
        </authorList>
    </citation>
    <scope>IDENTIFICATION</scope>
</reference>
<name>A0A803MLE8_CHEQI</name>
<dbReference type="GO" id="GO:0004499">
    <property type="term" value="F:N,N-dimethylaniline monooxygenase activity"/>
    <property type="evidence" value="ECO:0007669"/>
    <property type="project" value="InterPro"/>
</dbReference>
<dbReference type="Gramene" id="AUR62031760-RA">
    <property type="protein sequence ID" value="AUR62031760-RA:cds"/>
    <property type="gene ID" value="AUR62031760"/>
</dbReference>
<feature type="compositionally biased region" description="Acidic residues" evidence="6">
    <location>
        <begin position="608"/>
        <end position="617"/>
    </location>
</feature>
<dbReference type="EC" id="1.-.-.-" evidence="5"/>
<dbReference type="Gene3D" id="3.50.50.60">
    <property type="entry name" value="FAD/NAD(P)-binding domain"/>
    <property type="match status" value="2"/>
</dbReference>
<evidence type="ECO:0000256" key="5">
    <source>
        <dbReference type="RuleBase" id="RU361177"/>
    </source>
</evidence>
<evidence type="ECO:0000313" key="8">
    <source>
        <dbReference type="Proteomes" id="UP000596660"/>
    </source>
</evidence>
<dbReference type="FunFam" id="3.50.50.60:FF:000403">
    <property type="entry name" value="Flavin-containing monooxygenase"/>
    <property type="match status" value="1"/>
</dbReference>
<comment type="similarity">
    <text evidence="1 5">Belongs to the FMO family.</text>
</comment>
<dbReference type="Proteomes" id="UP000596660">
    <property type="component" value="Unplaced"/>
</dbReference>
<feature type="compositionally biased region" description="Polar residues" evidence="6">
    <location>
        <begin position="852"/>
        <end position="861"/>
    </location>
</feature>
<keyword evidence="4 5" id="KW-0560">Oxidoreductase</keyword>
<feature type="compositionally biased region" description="Basic and acidic residues" evidence="6">
    <location>
        <begin position="893"/>
        <end position="906"/>
    </location>
</feature>
<dbReference type="PROSITE" id="PS51257">
    <property type="entry name" value="PROKAR_LIPOPROTEIN"/>
    <property type="match status" value="1"/>
</dbReference>
<dbReference type="Pfam" id="PF00743">
    <property type="entry name" value="FMO-like"/>
    <property type="match status" value="1"/>
</dbReference>
<dbReference type="SUPFAM" id="SSF51905">
    <property type="entry name" value="FAD/NAD(P)-binding domain"/>
    <property type="match status" value="2"/>
</dbReference>
<dbReference type="GO" id="GO:0050661">
    <property type="term" value="F:NADP binding"/>
    <property type="evidence" value="ECO:0007669"/>
    <property type="project" value="InterPro"/>
</dbReference>
<protein>
    <recommendedName>
        <fullName evidence="5">Flavin-containing monooxygenase</fullName>
        <ecNumber evidence="5">1.-.-.-</ecNumber>
    </recommendedName>
</protein>
<evidence type="ECO:0000256" key="2">
    <source>
        <dbReference type="ARBA" id="ARBA00022630"/>
    </source>
</evidence>
<evidence type="ECO:0000256" key="6">
    <source>
        <dbReference type="SAM" id="MobiDB-lite"/>
    </source>
</evidence>
<dbReference type="GO" id="GO:0050660">
    <property type="term" value="F:flavin adenine dinucleotide binding"/>
    <property type="evidence" value="ECO:0007669"/>
    <property type="project" value="InterPro"/>
</dbReference>
<dbReference type="InterPro" id="IPR050346">
    <property type="entry name" value="FMO-like"/>
</dbReference>
<dbReference type="AlphaFoldDB" id="A0A803MLE8"/>
<dbReference type="PANTHER" id="PTHR23023">
    <property type="entry name" value="DIMETHYLANILINE MONOOXYGENASE"/>
    <property type="match status" value="1"/>
</dbReference>
<evidence type="ECO:0000256" key="3">
    <source>
        <dbReference type="ARBA" id="ARBA00022827"/>
    </source>
</evidence>
<proteinExistence type="inferred from homology"/>
<keyword evidence="2 5" id="KW-0285">Flavoprotein</keyword>
<dbReference type="InterPro" id="IPR036188">
    <property type="entry name" value="FAD/NAD-bd_sf"/>
</dbReference>
<keyword evidence="8" id="KW-1185">Reference proteome</keyword>
<feature type="compositionally biased region" description="Polar residues" evidence="6">
    <location>
        <begin position="868"/>
        <end position="885"/>
    </location>
</feature>
<organism evidence="7 8">
    <name type="scientific">Chenopodium quinoa</name>
    <name type="common">Quinoa</name>
    <dbReference type="NCBI Taxonomy" id="63459"/>
    <lineage>
        <taxon>Eukaryota</taxon>
        <taxon>Viridiplantae</taxon>
        <taxon>Streptophyta</taxon>
        <taxon>Embryophyta</taxon>
        <taxon>Tracheophyta</taxon>
        <taxon>Spermatophyta</taxon>
        <taxon>Magnoliopsida</taxon>
        <taxon>eudicotyledons</taxon>
        <taxon>Gunneridae</taxon>
        <taxon>Pentapetalae</taxon>
        <taxon>Caryophyllales</taxon>
        <taxon>Chenopodiaceae</taxon>
        <taxon>Chenopodioideae</taxon>
        <taxon>Atripliceae</taxon>
        <taxon>Chenopodium</taxon>
    </lineage>
</organism>
<evidence type="ECO:0000313" key="7">
    <source>
        <dbReference type="EnsemblPlants" id="AUR62031760-RA:cds"/>
    </source>
</evidence>
<evidence type="ECO:0000256" key="4">
    <source>
        <dbReference type="ARBA" id="ARBA00023002"/>
    </source>
</evidence>
<keyword evidence="5" id="KW-0503">Monooxygenase</keyword>
<feature type="region of interest" description="Disordered" evidence="6">
    <location>
        <begin position="852"/>
        <end position="906"/>
    </location>
</feature>